<dbReference type="InterPro" id="IPR013751">
    <property type="entry name" value="ACP_syn_III_N"/>
</dbReference>
<evidence type="ECO:0000313" key="5">
    <source>
        <dbReference type="EMBL" id="MCM8569381.1"/>
    </source>
</evidence>
<evidence type="ECO:0000256" key="2">
    <source>
        <dbReference type="ARBA" id="ARBA00023315"/>
    </source>
</evidence>
<organism evidence="5 6">
    <name type="scientific">Gramella jeungdoensis</name>
    <dbReference type="NCBI Taxonomy" id="708091"/>
    <lineage>
        <taxon>Bacteria</taxon>
        <taxon>Pseudomonadati</taxon>
        <taxon>Bacteroidota</taxon>
        <taxon>Flavobacteriia</taxon>
        <taxon>Flavobacteriales</taxon>
        <taxon>Flavobacteriaceae</taxon>
        <taxon>Christiangramia</taxon>
    </lineage>
</organism>
<dbReference type="SUPFAM" id="SSF53901">
    <property type="entry name" value="Thiolase-like"/>
    <property type="match status" value="3"/>
</dbReference>
<reference evidence="5" key="1">
    <citation type="submission" date="2022-06" db="EMBL/GenBank/DDBJ databases">
        <title>Gramella sediminis sp. nov., isolated from deep-sea sediment of the Indian Ocean.</title>
        <authorList>
            <person name="Yang L."/>
        </authorList>
    </citation>
    <scope>NUCLEOTIDE SEQUENCE</scope>
    <source>
        <strain evidence="5">HMD3159</strain>
    </source>
</reference>
<sequence>MSKELNTIIESLGTYLPPDSCSTTEILQKCKKEIRFPLEKITGIESRRLAGQDEFAIDLARKAIIDCLDRSRFKPSDIDMLISCNISRFDDSNSFSFEPNTSIKLKQEFGFKNAIVFDVTNACAGMFTGLYIIDSLLKTGAIKTGMIVSGEYITHLTETAQREIENFMDSRIACLTLGDAGAAIILEKGEDDNLGFQKIQLQTMAEYSGYCIGKESETGGWIMYTDAVNMTRVGLKSGVDHAIETLKQNGWSPYDFKHLIMHQTSKTSLNGAVRLINQSLNDKVCDDTNTFNNLENRGNTASTSHFVALMDGIQQKRINSGDKVVFSINASGITIGTALYQLDELPKRIRQKEKSKSNSKSRINYHNKSNSISKNEMFGVRIESIGIVSKETINENNSLRFLENAVKNCLKNSSYESTDIDLVIYCGIYRSEYLMEPAYATLVAAGLDKETSPNGAGNNKIMAFDIFNGSMGFLNTCYVVQHLIRSRNCKRALVVASEIENNSELFPDKLLGVQETASAIILDAHQNEGLGMSCFSFKYNLDAMSSFTSNASYSLPSNPKLCLNIYKSHDLNEKYRILILSTVKAFLSKHELRNDEINLVFPPQISSEFISELGKKLDFPNASIVDAVGDNFDLFTSSIPYSFEYAYRKELVSEGDIALIIAIGSGIQVGYSIYKF</sequence>
<proteinExistence type="predicted"/>
<dbReference type="PANTHER" id="PTHR34069:SF2">
    <property type="entry name" value="BETA-KETOACYL-[ACYL-CARRIER-PROTEIN] SYNTHASE III"/>
    <property type="match status" value="1"/>
</dbReference>
<protein>
    <recommendedName>
        <fullName evidence="7">3-oxoacyl-ACP synthase</fullName>
    </recommendedName>
</protein>
<evidence type="ECO:0000313" key="6">
    <source>
        <dbReference type="Proteomes" id="UP001155077"/>
    </source>
</evidence>
<accession>A0ABT0Z0Y7</accession>
<gene>
    <name evidence="5" type="ORF">NE848_08320</name>
</gene>
<feature type="domain" description="Beta-ketoacyl-[acyl-carrier-protein] synthase III C-terminal" evidence="3">
    <location>
        <begin position="587"/>
        <end position="675"/>
    </location>
</feature>
<keyword evidence="1" id="KW-0808">Transferase</keyword>
<evidence type="ECO:0000256" key="1">
    <source>
        <dbReference type="ARBA" id="ARBA00022679"/>
    </source>
</evidence>
<dbReference type="Pfam" id="PF08545">
    <property type="entry name" value="ACP_syn_III"/>
    <property type="match status" value="1"/>
</dbReference>
<keyword evidence="6" id="KW-1185">Reference proteome</keyword>
<dbReference type="RefSeq" id="WP_252112388.1">
    <property type="nucleotide sequence ID" value="NZ_JAMSCK010000003.1"/>
</dbReference>
<comment type="caution">
    <text evidence="5">The sequence shown here is derived from an EMBL/GenBank/DDBJ whole genome shotgun (WGS) entry which is preliminary data.</text>
</comment>
<keyword evidence="2" id="KW-0012">Acyltransferase</keyword>
<dbReference type="Pfam" id="PF08541">
    <property type="entry name" value="ACP_syn_III_C"/>
    <property type="match status" value="2"/>
</dbReference>
<dbReference type="PANTHER" id="PTHR34069">
    <property type="entry name" value="3-OXOACYL-[ACYL-CARRIER-PROTEIN] SYNTHASE 3"/>
    <property type="match status" value="1"/>
</dbReference>
<feature type="domain" description="Beta-ketoacyl-[acyl-carrier-protein] synthase III N-terminal" evidence="4">
    <location>
        <begin position="117"/>
        <end position="203"/>
    </location>
</feature>
<name>A0ABT0Z0Y7_9FLAO</name>
<dbReference type="EMBL" id="JAMSCK010000003">
    <property type="protein sequence ID" value="MCM8569381.1"/>
    <property type="molecule type" value="Genomic_DNA"/>
</dbReference>
<evidence type="ECO:0008006" key="7">
    <source>
        <dbReference type="Google" id="ProtNLM"/>
    </source>
</evidence>
<evidence type="ECO:0000259" key="3">
    <source>
        <dbReference type="Pfam" id="PF08541"/>
    </source>
</evidence>
<dbReference type="InterPro" id="IPR016039">
    <property type="entry name" value="Thiolase-like"/>
</dbReference>
<dbReference type="InterPro" id="IPR013747">
    <property type="entry name" value="ACP_syn_III_C"/>
</dbReference>
<feature type="domain" description="Beta-ketoacyl-[acyl-carrier-protein] synthase III C-terminal" evidence="3">
    <location>
        <begin position="246"/>
        <end position="341"/>
    </location>
</feature>
<dbReference type="Proteomes" id="UP001155077">
    <property type="component" value="Unassembled WGS sequence"/>
</dbReference>
<dbReference type="Gene3D" id="3.40.47.10">
    <property type="match status" value="4"/>
</dbReference>
<evidence type="ECO:0000259" key="4">
    <source>
        <dbReference type="Pfam" id="PF08545"/>
    </source>
</evidence>